<evidence type="ECO:0000259" key="9">
    <source>
        <dbReference type="SMART" id="SM00911"/>
    </source>
</evidence>
<evidence type="ECO:0000256" key="3">
    <source>
        <dbReference type="ARBA" id="ARBA00022553"/>
    </source>
</evidence>
<name>A0A512J6B5_9HYPH</name>
<comment type="caution">
    <text evidence="10">The sequence shown here is derived from an EMBL/GenBank/DDBJ whole genome shotgun (WGS) entry which is preliminary data.</text>
</comment>
<dbReference type="Gene3D" id="3.30.565.10">
    <property type="entry name" value="Histidine kinase-like ATPase, C-terminal domain"/>
    <property type="match status" value="1"/>
</dbReference>
<gene>
    <name evidence="11" type="ORF">GCM10007888_39740</name>
    <name evidence="10" type="ORF">MOX02_35530</name>
</gene>
<reference evidence="10 12" key="3">
    <citation type="submission" date="2019-07" db="EMBL/GenBank/DDBJ databases">
        <title>Whole genome shotgun sequence of Methylobacterium oxalidis NBRC 107715.</title>
        <authorList>
            <person name="Hosoyama A."/>
            <person name="Uohara A."/>
            <person name="Ohji S."/>
            <person name="Ichikawa N."/>
        </authorList>
    </citation>
    <scope>NUCLEOTIDE SEQUENCE [LARGE SCALE GENOMIC DNA]</scope>
    <source>
        <strain evidence="10 12">NBRC 107715</strain>
    </source>
</reference>
<evidence type="ECO:0000256" key="1">
    <source>
        <dbReference type="ARBA" id="ARBA00000085"/>
    </source>
</evidence>
<dbReference type="InterPro" id="IPR036890">
    <property type="entry name" value="HATPase_C_sf"/>
</dbReference>
<dbReference type="Proteomes" id="UP001156856">
    <property type="component" value="Unassembled WGS sequence"/>
</dbReference>
<evidence type="ECO:0000256" key="5">
    <source>
        <dbReference type="ARBA" id="ARBA00022741"/>
    </source>
</evidence>
<dbReference type="SUPFAM" id="SSF55874">
    <property type="entry name" value="ATPase domain of HSP90 chaperone/DNA topoisomerase II/histidine kinase"/>
    <property type="match status" value="1"/>
</dbReference>
<evidence type="ECO:0000313" key="12">
    <source>
        <dbReference type="Proteomes" id="UP000321960"/>
    </source>
</evidence>
<evidence type="ECO:0000313" key="13">
    <source>
        <dbReference type="Proteomes" id="UP001156856"/>
    </source>
</evidence>
<dbReference type="GO" id="GO:0004673">
    <property type="term" value="F:protein histidine kinase activity"/>
    <property type="evidence" value="ECO:0007669"/>
    <property type="project" value="UniProtKB-EC"/>
</dbReference>
<evidence type="ECO:0000256" key="2">
    <source>
        <dbReference type="ARBA" id="ARBA00012438"/>
    </source>
</evidence>
<keyword evidence="4" id="KW-0808">Transferase</keyword>
<protein>
    <recommendedName>
        <fullName evidence="2">histidine kinase</fullName>
        <ecNumber evidence="2">2.7.13.3</ecNumber>
    </recommendedName>
</protein>
<dbReference type="EC" id="2.7.13.3" evidence="2"/>
<organism evidence="10 12">
    <name type="scientific">Methylobacterium oxalidis</name>
    <dbReference type="NCBI Taxonomy" id="944322"/>
    <lineage>
        <taxon>Bacteria</taxon>
        <taxon>Pseudomonadati</taxon>
        <taxon>Pseudomonadota</taxon>
        <taxon>Alphaproteobacteria</taxon>
        <taxon>Hyphomicrobiales</taxon>
        <taxon>Methylobacteriaceae</taxon>
        <taxon>Methylobacterium</taxon>
    </lineage>
</organism>
<dbReference type="EMBL" id="BSPK01000075">
    <property type="protein sequence ID" value="GLS65592.1"/>
    <property type="molecule type" value="Genomic_DNA"/>
</dbReference>
<dbReference type="Proteomes" id="UP000321960">
    <property type="component" value="Unassembled WGS sequence"/>
</dbReference>
<sequence length="232" mass="25212">MEAALEPVDADLRLSLEKADARAAEAERRLAEADWRCAELQHQLHNTLAVIRSVVRRSAETGESVEDYAMHLDGRLSALGRVQGAVAADPQMRLDLHSLISDELLSFHAKEGEQVQLIGPQILLQLRAAGTLGLAFHELATNAVKFGALTRPEGRVTVSWRIAPASEPRLVIDWAERGGPGVAPPARKGFGQTLFDRVLPYELKAECALSFGAGGVRCRIDLPFTPRIAAEP</sequence>
<reference evidence="11" key="1">
    <citation type="journal article" date="2014" name="Int. J. Syst. Evol. Microbiol.">
        <title>Complete genome of a new Firmicutes species belonging to the dominant human colonic microbiota ('Ruminococcus bicirculans') reveals two chromosomes and a selective capacity to utilize plant glucans.</title>
        <authorList>
            <consortium name="NISC Comparative Sequencing Program"/>
            <person name="Wegmann U."/>
            <person name="Louis P."/>
            <person name="Goesmann A."/>
            <person name="Henrissat B."/>
            <person name="Duncan S.H."/>
            <person name="Flint H.J."/>
        </authorList>
    </citation>
    <scope>NUCLEOTIDE SEQUENCE</scope>
    <source>
        <strain evidence="11">NBRC 107715</strain>
    </source>
</reference>
<evidence type="ECO:0000313" key="10">
    <source>
        <dbReference type="EMBL" id="GEP05515.1"/>
    </source>
</evidence>
<dbReference type="InterPro" id="IPR011102">
    <property type="entry name" value="Sig_transdc_His_kinase_HWE"/>
</dbReference>
<keyword evidence="8" id="KW-0175">Coiled coil</keyword>
<evidence type="ECO:0000256" key="4">
    <source>
        <dbReference type="ARBA" id="ARBA00022679"/>
    </source>
</evidence>
<feature type="domain" description="Signal transduction histidine kinase HWE region" evidence="9">
    <location>
        <begin position="39"/>
        <end position="121"/>
    </location>
</feature>
<dbReference type="PANTHER" id="PTHR41523">
    <property type="entry name" value="TWO-COMPONENT SYSTEM SENSOR PROTEIN"/>
    <property type="match status" value="1"/>
</dbReference>
<comment type="catalytic activity">
    <reaction evidence="1">
        <text>ATP + protein L-histidine = ADP + protein N-phospho-L-histidine.</text>
        <dbReference type="EC" id="2.7.13.3"/>
    </reaction>
</comment>
<evidence type="ECO:0000256" key="6">
    <source>
        <dbReference type="ARBA" id="ARBA00022777"/>
    </source>
</evidence>
<dbReference type="OrthoDB" id="9816309at2"/>
<dbReference type="EMBL" id="BJZU01000072">
    <property type="protein sequence ID" value="GEP05515.1"/>
    <property type="molecule type" value="Genomic_DNA"/>
</dbReference>
<reference evidence="11" key="4">
    <citation type="submission" date="2023-01" db="EMBL/GenBank/DDBJ databases">
        <title>Draft genome sequence of Methylobacterium oxalidis strain NBRC 107715.</title>
        <authorList>
            <person name="Sun Q."/>
            <person name="Mori K."/>
        </authorList>
    </citation>
    <scope>NUCLEOTIDE SEQUENCE</scope>
    <source>
        <strain evidence="11">NBRC 107715</strain>
    </source>
</reference>
<reference evidence="13" key="2">
    <citation type="journal article" date="2019" name="Int. J. Syst. Evol. Microbiol.">
        <title>The Global Catalogue of Microorganisms (GCM) 10K type strain sequencing project: providing services to taxonomists for standard genome sequencing and annotation.</title>
        <authorList>
            <consortium name="The Broad Institute Genomics Platform"/>
            <consortium name="The Broad Institute Genome Sequencing Center for Infectious Disease"/>
            <person name="Wu L."/>
            <person name="Ma J."/>
        </authorList>
    </citation>
    <scope>NUCLEOTIDE SEQUENCE [LARGE SCALE GENOMIC DNA]</scope>
    <source>
        <strain evidence="13">NBRC 107715</strain>
    </source>
</reference>
<evidence type="ECO:0000256" key="8">
    <source>
        <dbReference type="SAM" id="Coils"/>
    </source>
</evidence>
<proteinExistence type="predicted"/>
<dbReference type="AlphaFoldDB" id="A0A512J6B5"/>
<dbReference type="GO" id="GO:0005524">
    <property type="term" value="F:ATP binding"/>
    <property type="evidence" value="ECO:0007669"/>
    <property type="project" value="UniProtKB-KW"/>
</dbReference>
<keyword evidence="6" id="KW-0418">Kinase</keyword>
<dbReference type="Pfam" id="PF07536">
    <property type="entry name" value="HWE_HK"/>
    <property type="match status" value="1"/>
</dbReference>
<keyword evidence="3" id="KW-0597">Phosphoprotein</keyword>
<keyword evidence="13" id="KW-1185">Reference proteome</keyword>
<keyword evidence="5" id="KW-0547">Nucleotide-binding</keyword>
<dbReference type="SMART" id="SM00911">
    <property type="entry name" value="HWE_HK"/>
    <property type="match status" value="1"/>
</dbReference>
<accession>A0A512J6B5</accession>
<evidence type="ECO:0000313" key="11">
    <source>
        <dbReference type="EMBL" id="GLS65592.1"/>
    </source>
</evidence>
<feature type="coiled-coil region" evidence="8">
    <location>
        <begin position="9"/>
        <end position="43"/>
    </location>
</feature>
<keyword evidence="7" id="KW-0067">ATP-binding</keyword>
<evidence type="ECO:0000256" key="7">
    <source>
        <dbReference type="ARBA" id="ARBA00022840"/>
    </source>
</evidence>
<dbReference type="PANTHER" id="PTHR41523:SF8">
    <property type="entry name" value="ETHYLENE RESPONSE SENSOR PROTEIN"/>
    <property type="match status" value="1"/>
</dbReference>